<evidence type="ECO:0000313" key="3">
    <source>
        <dbReference type="Proteomes" id="UP000812982"/>
    </source>
</evidence>
<organism evidence="2 3">
    <name type="scientific">[Mycobacterium] fortunisiensis</name>
    <dbReference type="NCBI Taxonomy" id="2600579"/>
    <lineage>
        <taxon>Bacteria</taxon>
        <taxon>Bacillati</taxon>
        <taxon>Actinomycetota</taxon>
        <taxon>Actinomycetes</taxon>
        <taxon>Mycobacteriales</taxon>
        <taxon>Mycobacteriaceae</taxon>
        <taxon>Mycolicibacterium</taxon>
    </lineage>
</organism>
<dbReference type="EMBL" id="VOMB01000016">
    <property type="protein sequence ID" value="MBU9764326.1"/>
    <property type="molecule type" value="Genomic_DNA"/>
</dbReference>
<name>A0ABS6KL85_9MYCO</name>
<dbReference type="InterPro" id="IPR037401">
    <property type="entry name" value="SnoaL-like"/>
</dbReference>
<feature type="domain" description="SnoaL-like" evidence="1">
    <location>
        <begin position="32"/>
        <end position="134"/>
    </location>
</feature>
<keyword evidence="3" id="KW-1185">Reference proteome</keyword>
<dbReference type="Pfam" id="PF12680">
    <property type="entry name" value="SnoaL_2"/>
    <property type="match status" value="1"/>
</dbReference>
<sequence length="145" mass="16740">MSDTHRPGNRSHRRHRRPGGIFVRTAREVVEQYNWVVWNEKDFTLADELLGETVTRHDVGEAQVLTHEEAVNRVIDHWAMFETIRFDLNLVVAGDDGEHVAIVYESPMTFPDGNAMTVSSMEIFRVVDGRIVEVWNCGYKQGVWE</sequence>
<protein>
    <submittedName>
        <fullName evidence="2">Ester cyclase</fullName>
    </submittedName>
</protein>
<evidence type="ECO:0000259" key="1">
    <source>
        <dbReference type="Pfam" id="PF12680"/>
    </source>
</evidence>
<proteinExistence type="predicted"/>
<dbReference type="Proteomes" id="UP000812982">
    <property type="component" value="Unassembled WGS sequence"/>
</dbReference>
<comment type="caution">
    <text evidence="2">The sequence shown here is derived from an EMBL/GenBank/DDBJ whole genome shotgun (WGS) entry which is preliminary data.</text>
</comment>
<reference evidence="2 3" key="1">
    <citation type="journal article" date="2021" name="Sci. Rep.">
        <title>Phenotypic and genomic hallmarks of a novel, potentially pathogenic rapidly growing Mycobacterium species related to the Mycobacterium fortuitum complex.</title>
        <authorList>
            <person name="Gharbi R."/>
            <person name="Khanna V."/>
            <person name="Frigui W."/>
            <person name="Mhenni B."/>
            <person name="Brosch R."/>
            <person name="Mardassi H."/>
        </authorList>
    </citation>
    <scope>NUCLEOTIDE SEQUENCE [LARGE SCALE GENOMIC DNA]</scope>
    <source>
        <strain evidence="2 3">TNTM28</strain>
    </source>
</reference>
<accession>A0ABS6KL85</accession>
<evidence type="ECO:0000313" key="2">
    <source>
        <dbReference type="EMBL" id="MBU9764326.1"/>
    </source>
</evidence>
<gene>
    <name evidence="2" type="ORF">FR943_10785</name>
</gene>